<keyword evidence="4" id="KW-1185">Reference proteome</keyword>
<dbReference type="AlphaFoldDB" id="A0A5B9DAJ2"/>
<dbReference type="InterPro" id="IPR006762">
    <property type="entry name" value="Gtr1_RagA"/>
</dbReference>
<evidence type="ECO:0000313" key="4">
    <source>
        <dbReference type="Proteomes" id="UP000321408"/>
    </source>
</evidence>
<dbReference type="PANTHER" id="PTHR11259">
    <property type="entry name" value="RAS-RELATED GTP BINDING RAG/GTR YEAST"/>
    <property type="match status" value="1"/>
</dbReference>
<dbReference type="GO" id="GO:0009267">
    <property type="term" value="P:cellular response to starvation"/>
    <property type="evidence" value="ECO:0007669"/>
    <property type="project" value="TreeGrafter"/>
</dbReference>
<dbReference type="OrthoDB" id="49590at2157"/>
<sequence>MGISRKFKEIVKIISDTISVYEIFQIELTKLLFVEISRFEKNILLGNSKLCISIIRGWNMAEKIVILGIANGGKTSLLRTLKREFKSLADLKPTKGIERTSLECFSKKIVVWDFGGQSKYRETYKKKAKNYFVGIEELFYVIDFQDQDSFSEAITYFQEIKEDLAEYSPKASMNILINKFDPGFEEMEDNMKLYETINKKFSELAEPFSARVTKTSIFNPISVIQAFSKPVFGNTTLYDNFQFAFYEFVNRTEAKFIIIFSKNLMEIGNYFDPSVNQQQMRDVAFEIFNVFDDKKLELSDISLHTDAISVRMIQFEAGGDPYYFTYGYDIEAVQDPAPLSAEAFNVLQEVKTIMKYF</sequence>
<evidence type="ECO:0000313" key="3">
    <source>
        <dbReference type="EMBL" id="QEE16239.2"/>
    </source>
</evidence>
<reference evidence="3 4" key="1">
    <citation type="journal article" date="2020" name="Nature">
        <title>Isolation of an archaeon at the prokaryote-eukaryote interface.</title>
        <authorList>
            <person name="Imachi H."/>
            <person name="Nobu M.K."/>
            <person name="Nakahara N."/>
            <person name="Morono Y."/>
            <person name="Ogawara M."/>
            <person name="Takaki Y."/>
            <person name="Takano Y."/>
            <person name="Uematsu K."/>
            <person name="Ikuta T."/>
            <person name="Ito M."/>
            <person name="Matsui Y."/>
            <person name="Miyazaki M."/>
            <person name="Murata K."/>
            <person name="Saito Y."/>
            <person name="Sakai S."/>
            <person name="Song C."/>
            <person name="Tasumi E."/>
            <person name="Yamanaka Y."/>
            <person name="Yamaguchi T."/>
            <person name="Kamagata Y."/>
            <person name="Tamaki H."/>
            <person name="Takai K."/>
        </authorList>
    </citation>
    <scope>NUCLEOTIDE SEQUENCE [LARGE SCALE GENOMIC DNA]</scope>
    <source>
        <strain evidence="3 4">MK-D1</strain>
    </source>
</reference>
<dbReference type="GO" id="GO:1904263">
    <property type="term" value="P:positive regulation of TORC1 signaling"/>
    <property type="evidence" value="ECO:0007669"/>
    <property type="project" value="TreeGrafter"/>
</dbReference>
<name>A0A5B9DAJ2_9ARCH</name>
<evidence type="ECO:0000256" key="1">
    <source>
        <dbReference type="ARBA" id="ARBA00022741"/>
    </source>
</evidence>
<proteinExistence type="predicted"/>
<keyword evidence="2" id="KW-0342">GTP-binding</keyword>
<dbReference type="KEGG" id="psyt:DSAG12_02069"/>
<protein>
    <submittedName>
        <fullName evidence="3">ADP-ribosylation factor-like protein</fullName>
    </submittedName>
</protein>
<keyword evidence="1" id="KW-0547">Nucleotide-binding</keyword>
<reference evidence="3 4" key="2">
    <citation type="journal article" date="2024" name="Int. J. Syst. Evol. Microbiol.">
        <title>Promethearchaeum syntrophicum gen. nov., sp. nov., an anaerobic, obligately syntrophic archaeon, the first isolate of the lineage 'Asgard' archaea, and proposal of the new archaeal phylum Promethearchaeota phyl. nov. and kingdom Promethearchaeati regn. nov.</title>
        <authorList>
            <person name="Imachi H."/>
            <person name="Nobu M.K."/>
            <person name="Kato S."/>
            <person name="Takaki Y."/>
            <person name="Miyazaki M."/>
            <person name="Miyata M."/>
            <person name="Ogawara M."/>
            <person name="Saito Y."/>
            <person name="Sakai S."/>
            <person name="Tahara Y.O."/>
            <person name="Takano Y."/>
            <person name="Tasumi E."/>
            <person name="Uematsu K."/>
            <person name="Yoshimura T."/>
            <person name="Itoh T."/>
            <person name="Ohkuma M."/>
            <person name="Takai K."/>
        </authorList>
    </citation>
    <scope>NUCLEOTIDE SEQUENCE [LARGE SCALE GENOMIC DNA]</scope>
    <source>
        <strain evidence="3 4">MK-D1</strain>
    </source>
</reference>
<evidence type="ECO:0000256" key="2">
    <source>
        <dbReference type="ARBA" id="ARBA00023134"/>
    </source>
</evidence>
<dbReference type="GO" id="GO:0005764">
    <property type="term" value="C:lysosome"/>
    <property type="evidence" value="ECO:0007669"/>
    <property type="project" value="TreeGrafter"/>
</dbReference>
<accession>A0A5B9DAJ2</accession>
<dbReference type="PANTHER" id="PTHR11259:SF2">
    <property type="entry name" value="GH16429P"/>
    <property type="match status" value="1"/>
</dbReference>
<dbReference type="GO" id="GO:0003924">
    <property type="term" value="F:GTPase activity"/>
    <property type="evidence" value="ECO:0007669"/>
    <property type="project" value="TreeGrafter"/>
</dbReference>
<dbReference type="SUPFAM" id="SSF52540">
    <property type="entry name" value="P-loop containing nucleoside triphosphate hydrolases"/>
    <property type="match status" value="1"/>
</dbReference>
<dbReference type="Proteomes" id="UP000321408">
    <property type="component" value="Chromosome"/>
</dbReference>
<dbReference type="InterPro" id="IPR027417">
    <property type="entry name" value="P-loop_NTPase"/>
</dbReference>
<gene>
    <name evidence="3" type="ORF">DSAG12_02069</name>
</gene>
<dbReference type="GO" id="GO:0005525">
    <property type="term" value="F:GTP binding"/>
    <property type="evidence" value="ECO:0007669"/>
    <property type="project" value="UniProtKB-KW"/>
</dbReference>
<dbReference type="EMBL" id="CP042905">
    <property type="protein sequence ID" value="QEE16239.2"/>
    <property type="molecule type" value="Genomic_DNA"/>
</dbReference>
<organism evidence="3 4">
    <name type="scientific">Promethearchaeum syntrophicum</name>
    <dbReference type="NCBI Taxonomy" id="2594042"/>
    <lineage>
        <taxon>Archaea</taxon>
        <taxon>Promethearchaeati</taxon>
        <taxon>Promethearchaeota</taxon>
        <taxon>Promethearchaeia</taxon>
        <taxon>Promethearchaeales</taxon>
        <taxon>Promethearchaeaceae</taxon>
        <taxon>Promethearchaeum</taxon>
    </lineage>
</organism>
<dbReference type="Gene3D" id="3.40.50.300">
    <property type="entry name" value="P-loop containing nucleotide triphosphate hydrolases"/>
    <property type="match status" value="1"/>
</dbReference>
<dbReference type="Pfam" id="PF04670">
    <property type="entry name" value="Gtr1_RagA"/>
    <property type="match status" value="1"/>
</dbReference>
<dbReference type="GO" id="GO:1990131">
    <property type="term" value="C:Gtr1-Gtr2 GTPase complex"/>
    <property type="evidence" value="ECO:0007669"/>
    <property type="project" value="TreeGrafter"/>
</dbReference>